<dbReference type="EMBL" id="CP034550">
    <property type="protein sequence ID" value="QFZ19334.1"/>
    <property type="molecule type" value="Genomic_DNA"/>
</dbReference>
<proteinExistence type="predicted"/>
<gene>
    <name evidence="1" type="ORF">EKG83_19525</name>
</gene>
<sequence length="67" mass="7563">MTRTTVLAVPADSVSRVDWSALQTPSRKKMSSRDVPVSSLVSLPADHPRVVTMSLNEMPDRRWTVRR</sequence>
<protein>
    <submittedName>
        <fullName evidence="1">Uncharacterized protein</fullName>
    </submittedName>
</protein>
<evidence type="ECO:0000313" key="1">
    <source>
        <dbReference type="EMBL" id="QFZ19334.1"/>
    </source>
</evidence>
<evidence type="ECO:0000313" key="2">
    <source>
        <dbReference type="Proteomes" id="UP000325787"/>
    </source>
</evidence>
<name>A0A5Q0H0F1_SACSY</name>
<dbReference type="RefSeq" id="WP_033433071.1">
    <property type="nucleotide sequence ID" value="NZ_CP034550.1"/>
</dbReference>
<reference evidence="2" key="1">
    <citation type="journal article" date="2021" name="Curr. Microbiol.">
        <title>Complete genome of nocamycin-producing strain Saccharothrix syringae NRRL B-16468 reveals the biosynthetic potential for secondary metabolites.</title>
        <authorList>
            <person name="Mo X."/>
            <person name="Yang S."/>
        </authorList>
    </citation>
    <scope>NUCLEOTIDE SEQUENCE [LARGE SCALE GENOMIC DNA]</scope>
    <source>
        <strain evidence="2">ATCC 51364 / DSM 43886 / JCM 6844 / KCTC 9398 / NBRC 14523 / NRRL B-16468 / INA 2240</strain>
    </source>
</reference>
<keyword evidence="2" id="KW-1185">Reference proteome</keyword>
<organism evidence="1 2">
    <name type="scientific">Saccharothrix syringae</name>
    <name type="common">Nocardiopsis syringae</name>
    <dbReference type="NCBI Taxonomy" id="103733"/>
    <lineage>
        <taxon>Bacteria</taxon>
        <taxon>Bacillati</taxon>
        <taxon>Actinomycetota</taxon>
        <taxon>Actinomycetes</taxon>
        <taxon>Pseudonocardiales</taxon>
        <taxon>Pseudonocardiaceae</taxon>
        <taxon>Saccharothrix</taxon>
    </lineage>
</organism>
<dbReference type="KEGG" id="ssyi:EKG83_19525"/>
<dbReference type="Proteomes" id="UP000325787">
    <property type="component" value="Chromosome"/>
</dbReference>
<accession>A0A5Q0H0F1</accession>
<dbReference type="AlphaFoldDB" id="A0A5Q0H0F1"/>